<evidence type="ECO:0000313" key="2">
    <source>
        <dbReference type="Proteomes" id="UP000621510"/>
    </source>
</evidence>
<evidence type="ECO:0000313" key="1">
    <source>
        <dbReference type="EMBL" id="MBL1119618.1"/>
    </source>
</evidence>
<protein>
    <submittedName>
        <fullName evidence="1">Uncharacterized protein</fullName>
    </submittedName>
</protein>
<dbReference type="EMBL" id="JAERRG010000034">
    <property type="protein sequence ID" value="MBL1119618.1"/>
    <property type="molecule type" value="Genomic_DNA"/>
</dbReference>
<dbReference type="RefSeq" id="WP_201857393.1">
    <property type="nucleotide sequence ID" value="NZ_JAERRG010000034.1"/>
</dbReference>
<organism evidence="1 2">
    <name type="scientific">Streptomyces endocoffeicus</name>
    <dbReference type="NCBI Taxonomy" id="2898945"/>
    <lineage>
        <taxon>Bacteria</taxon>
        <taxon>Bacillati</taxon>
        <taxon>Actinomycetota</taxon>
        <taxon>Actinomycetes</taxon>
        <taxon>Kitasatosporales</taxon>
        <taxon>Streptomycetaceae</taxon>
        <taxon>Streptomyces</taxon>
    </lineage>
</organism>
<reference evidence="1 2" key="1">
    <citation type="submission" date="2021-01" db="EMBL/GenBank/DDBJ databases">
        <title>WGS of actinomycetes isolated from Thailand.</title>
        <authorList>
            <person name="Thawai C."/>
        </authorList>
    </citation>
    <scope>NUCLEOTIDE SEQUENCE [LARGE SCALE GENOMIC DNA]</scope>
    <source>
        <strain evidence="1 2">CA3R110</strain>
    </source>
</reference>
<proteinExistence type="predicted"/>
<keyword evidence="2" id="KW-1185">Reference proteome</keyword>
<name>A0ABS1Q4K4_9ACTN</name>
<accession>A0ABS1Q4K4</accession>
<comment type="caution">
    <text evidence="1">The sequence shown here is derived from an EMBL/GenBank/DDBJ whole genome shotgun (WGS) entry which is preliminary data.</text>
</comment>
<sequence length="198" mass="21531">MSEVFPGDGDVKVIFAAAFLKGGPGQSVGSPTGSTPNCDAPATPGRIKYRTYGWRQSAMWLFSRARPNYAQAPVVWAELETIAQAKQCGRHDPGTDDLLLAVLAAYEVAQQYPHLARPPGDGYNGGRLLAEADVRYHDAHHLAQLTDLGLDPHHLRWYVPTLPDDTAAMLRSVFPGPDNRATRLLTTVSVDVSQLRGD</sequence>
<dbReference type="Proteomes" id="UP000621510">
    <property type="component" value="Unassembled WGS sequence"/>
</dbReference>
<gene>
    <name evidence="1" type="ORF">JK364_45925</name>
</gene>